<dbReference type="Proteomes" id="UP000290288">
    <property type="component" value="Unassembled WGS sequence"/>
</dbReference>
<accession>A0A4Q2DQ20</accession>
<dbReference type="EMBL" id="SDEE01000077">
    <property type="protein sequence ID" value="RXW22277.1"/>
    <property type="molecule type" value="Genomic_DNA"/>
</dbReference>
<dbReference type="AlphaFoldDB" id="A0A4Q2DQ20"/>
<protein>
    <submittedName>
        <fullName evidence="1">Uncharacterized protein</fullName>
    </submittedName>
</protein>
<organism evidence="1 2">
    <name type="scientific">Candolleomyces aberdarensis</name>
    <dbReference type="NCBI Taxonomy" id="2316362"/>
    <lineage>
        <taxon>Eukaryota</taxon>
        <taxon>Fungi</taxon>
        <taxon>Dikarya</taxon>
        <taxon>Basidiomycota</taxon>
        <taxon>Agaricomycotina</taxon>
        <taxon>Agaricomycetes</taxon>
        <taxon>Agaricomycetidae</taxon>
        <taxon>Agaricales</taxon>
        <taxon>Agaricineae</taxon>
        <taxon>Psathyrellaceae</taxon>
        <taxon>Candolleomyces</taxon>
    </lineage>
</organism>
<evidence type="ECO:0000313" key="2">
    <source>
        <dbReference type="Proteomes" id="UP000290288"/>
    </source>
</evidence>
<proteinExistence type="predicted"/>
<keyword evidence="2" id="KW-1185">Reference proteome</keyword>
<reference evidence="1 2" key="1">
    <citation type="submission" date="2019-01" db="EMBL/GenBank/DDBJ databases">
        <title>Draft genome sequence of Psathyrella aberdarensis IHI B618.</title>
        <authorList>
            <person name="Buettner E."/>
            <person name="Kellner H."/>
        </authorList>
    </citation>
    <scope>NUCLEOTIDE SEQUENCE [LARGE SCALE GENOMIC DNA]</scope>
    <source>
        <strain evidence="1 2">IHI B618</strain>
    </source>
</reference>
<name>A0A4Q2DQ20_9AGAR</name>
<sequence>MIYLSFNPVPGYPELEAERVGIREGNLKAYGIVRKNLDRVDVEFQWLTSA</sequence>
<gene>
    <name evidence="1" type="ORF">EST38_g3565</name>
</gene>
<evidence type="ECO:0000313" key="1">
    <source>
        <dbReference type="EMBL" id="RXW22277.1"/>
    </source>
</evidence>
<comment type="caution">
    <text evidence="1">The sequence shown here is derived from an EMBL/GenBank/DDBJ whole genome shotgun (WGS) entry which is preliminary data.</text>
</comment>